<dbReference type="Proteomes" id="UP000054359">
    <property type="component" value="Unassembled WGS sequence"/>
</dbReference>
<protein>
    <submittedName>
        <fullName evidence="1">Uncharacterized protein</fullName>
    </submittedName>
</protein>
<reference evidence="1 2" key="1">
    <citation type="submission" date="2013-11" db="EMBL/GenBank/DDBJ databases">
        <title>Genome sequencing of Stegodyphus mimosarum.</title>
        <authorList>
            <person name="Bechsgaard J."/>
        </authorList>
    </citation>
    <scope>NUCLEOTIDE SEQUENCE [LARGE SCALE GENOMIC DNA]</scope>
</reference>
<accession>A0A087TCY1</accession>
<organism evidence="1 2">
    <name type="scientific">Stegodyphus mimosarum</name>
    <name type="common">African social velvet spider</name>
    <dbReference type="NCBI Taxonomy" id="407821"/>
    <lineage>
        <taxon>Eukaryota</taxon>
        <taxon>Metazoa</taxon>
        <taxon>Ecdysozoa</taxon>
        <taxon>Arthropoda</taxon>
        <taxon>Chelicerata</taxon>
        <taxon>Arachnida</taxon>
        <taxon>Araneae</taxon>
        <taxon>Araneomorphae</taxon>
        <taxon>Entelegynae</taxon>
        <taxon>Eresoidea</taxon>
        <taxon>Eresidae</taxon>
        <taxon>Stegodyphus</taxon>
    </lineage>
</organism>
<dbReference type="AlphaFoldDB" id="A0A087TCY1"/>
<dbReference type="InterPro" id="IPR036265">
    <property type="entry name" value="HIT-like_sf"/>
</dbReference>
<name>A0A087TCY1_STEMI</name>
<gene>
    <name evidence="1" type="ORF">X975_18404</name>
</gene>
<proteinExistence type="predicted"/>
<evidence type="ECO:0000313" key="1">
    <source>
        <dbReference type="EMBL" id="KFM62970.1"/>
    </source>
</evidence>
<sequence>MEQLTSKYEVSPSRLECYVSYPPSSFPFHVFFETVQKDLPLPVTTTHYLETIISNLKLIP</sequence>
<dbReference type="OrthoDB" id="10264956at2759"/>
<dbReference type="EMBL" id="KK114638">
    <property type="protein sequence ID" value="KFM62970.1"/>
    <property type="molecule type" value="Genomic_DNA"/>
</dbReference>
<evidence type="ECO:0000313" key="2">
    <source>
        <dbReference type="Proteomes" id="UP000054359"/>
    </source>
</evidence>
<keyword evidence="2" id="KW-1185">Reference proteome</keyword>
<dbReference type="Gene3D" id="3.30.428.10">
    <property type="entry name" value="HIT-like"/>
    <property type="match status" value="1"/>
</dbReference>
<feature type="non-terminal residue" evidence="1">
    <location>
        <position position="60"/>
    </location>
</feature>